<name>A0A6J7JDS7_9ZZZZ</name>
<keyword evidence="1" id="KW-0479">Metal-binding</keyword>
<sequence length="139" mass="14779">MSRTPRLDHIGILVADFDGLQTAFGDVMGLEVTGPEPIPEKEMDILWVRLGEILLQFIRPWHDATPAAKVLQENGPGLHHLGLEVDDLAGMLATLDGRGIALDDALPRTGAHGAQVAFIAAPALAGTAVELIQHADRPA</sequence>
<dbReference type="AlphaFoldDB" id="A0A6J7JDS7"/>
<dbReference type="GO" id="GO:0046491">
    <property type="term" value="P:L-methylmalonyl-CoA metabolic process"/>
    <property type="evidence" value="ECO:0007669"/>
    <property type="project" value="TreeGrafter"/>
</dbReference>
<protein>
    <submittedName>
        <fullName evidence="3">Unannotated protein</fullName>
    </submittedName>
</protein>
<dbReference type="InterPro" id="IPR051785">
    <property type="entry name" value="MMCE/EMCE_epimerase"/>
</dbReference>
<dbReference type="InterPro" id="IPR037523">
    <property type="entry name" value="VOC_core"/>
</dbReference>
<organism evidence="3">
    <name type="scientific">freshwater metagenome</name>
    <dbReference type="NCBI Taxonomy" id="449393"/>
    <lineage>
        <taxon>unclassified sequences</taxon>
        <taxon>metagenomes</taxon>
        <taxon>ecological metagenomes</taxon>
    </lineage>
</organism>
<dbReference type="PROSITE" id="PS51819">
    <property type="entry name" value="VOC"/>
    <property type="match status" value="1"/>
</dbReference>
<evidence type="ECO:0000259" key="2">
    <source>
        <dbReference type="PROSITE" id="PS51819"/>
    </source>
</evidence>
<dbReference type="GO" id="GO:0046872">
    <property type="term" value="F:metal ion binding"/>
    <property type="evidence" value="ECO:0007669"/>
    <property type="project" value="UniProtKB-KW"/>
</dbReference>
<feature type="domain" description="VOC" evidence="2">
    <location>
        <begin position="6"/>
        <end position="134"/>
    </location>
</feature>
<dbReference type="EMBL" id="CAFBMX010000010">
    <property type="protein sequence ID" value="CAB4940887.1"/>
    <property type="molecule type" value="Genomic_DNA"/>
</dbReference>
<dbReference type="Gene3D" id="3.10.180.10">
    <property type="entry name" value="2,3-Dihydroxybiphenyl 1,2-Dioxygenase, domain 1"/>
    <property type="match status" value="1"/>
</dbReference>
<dbReference type="GO" id="GO:0004493">
    <property type="term" value="F:methylmalonyl-CoA epimerase activity"/>
    <property type="evidence" value="ECO:0007669"/>
    <property type="project" value="TreeGrafter"/>
</dbReference>
<dbReference type="PANTHER" id="PTHR43048">
    <property type="entry name" value="METHYLMALONYL-COA EPIMERASE"/>
    <property type="match status" value="1"/>
</dbReference>
<evidence type="ECO:0000256" key="1">
    <source>
        <dbReference type="ARBA" id="ARBA00022723"/>
    </source>
</evidence>
<dbReference type="InterPro" id="IPR029068">
    <property type="entry name" value="Glyas_Bleomycin-R_OHBP_Dase"/>
</dbReference>
<gene>
    <name evidence="3" type="ORF">UFOPK3674_01818</name>
</gene>
<dbReference type="PANTHER" id="PTHR43048:SF3">
    <property type="entry name" value="METHYLMALONYL-COA EPIMERASE, MITOCHONDRIAL"/>
    <property type="match status" value="1"/>
</dbReference>
<reference evidence="3" key="1">
    <citation type="submission" date="2020-05" db="EMBL/GenBank/DDBJ databases">
        <authorList>
            <person name="Chiriac C."/>
            <person name="Salcher M."/>
            <person name="Ghai R."/>
            <person name="Kavagutti S V."/>
        </authorList>
    </citation>
    <scope>NUCLEOTIDE SEQUENCE</scope>
</reference>
<accession>A0A6J7JDS7</accession>
<evidence type="ECO:0000313" key="3">
    <source>
        <dbReference type="EMBL" id="CAB4940887.1"/>
    </source>
</evidence>
<dbReference type="SUPFAM" id="SSF54593">
    <property type="entry name" value="Glyoxalase/Bleomycin resistance protein/Dihydroxybiphenyl dioxygenase"/>
    <property type="match status" value="1"/>
</dbReference>
<proteinExistence type="predicted"/>
<dbReference type="Pfam" id="PF13669">
    <property type="entry name" value="Glyoxalase_4"/>
    <property type="match status" value="1"/>
</dbReference>